<accession>A0A2H1VFM1</accession>
<protein>
    <submittedName>
        <fullName evidence="1">SFRICE_036134</fullName>
    </submittedName>
</protein>
<sequence>MTSFDIKYDASMGLTTEIKSNYCGSKLCNKKWKKASIMHYMEQRVKFSKKRRVLRPGKVIVPGGLSAQLFHGRPIA</sequence>
<proteinExistence type="predicted"/>
<name>A0A2H1VFM1_SPOFR</name>
<dbReference type="AlphaFoldDB" id="A0A2H1VFM1"/>
<evidence type="ECO:0000313" key="1">
    <source>
        <dbReference type="EMBL" id="SOQ39653.1"/>
    </source>
</evidence>
<reference evidence="1" key="1">
    <citation type="submission" date="2016-07" db="EMBL/GenBank/DDBJ databases">
        <authorList>
            <person name="Bretaudeau A."/>
        </authorList>
    </citation>
    <scope>NUCLEOTIDE SEQUENCE</scope>
    <source>
        <strain evidence="1">Rice</strain>
        <tissue evidence="1">Whole body</tissue>
    </source>
</reference>
<dbReference type="EMBL" id="ODYU01002314">
    <property type="protein sequence ID" value="SOQ39653.1"/>
    <property type="molecule type" value="Genomic_DNA"/>
</dbReference>
<gene>
    <name evidence="1" type="ORF">SFRICE_036134</name>
</gene>
<organism evidence="1">
    <name type="scientific">Spodoptera frugiperda</name>
    <name type="common">Fall armyworm</name>
    <dbReference type="NCBI Taxonomy" id="7108"/>
    <lineage>
        <taxon>Eukaryota</taxon>
        <taxon>Metazoa</taxon>
        <taxon>Ecdysozoa</taxon>
        <taxon>Arthropoda</taxon>
        <taxon>Hexapoda</taxon>
        <taxon>Insecta</taxon>
        <taxon>Pterygota</taxon>
        <taxon>Neoptera</taxon>
        <taxon>Endopterygota</taxon>
        <taxon>Lepidoptera</taxon>
        <taxon>Glossata</taxon>
        <taxon>Ditrysia</taxon>
        <taxon>Noctuoidea</taxon>
        <taxon>Noctuidae</taxon>
        <taxon>Amphipyrinae</taxon>
        <taxon>Spodoptera</taxon>
    </lineage>
</organism>